<reference evidence="1" key="1">
    <citation type="submission" date="2023-10" db="EMBL/GenBank/DDBJ databases">
        <authorList>
            <person name="Chen Y."/>
            <person name="Shah S."/>
            <person name="Dougan E. K."/>
            <person name="Thang M."/>
            <person name="Chan C."/>
        </authorList>
    </citation>
    <scope>NUCLEOTIDE SEQUENCE [LARGE SCALE GENOMIC DNA]</scope>
</reference>
<feature type="non-terminal residue" evidence="1">
    <location>
        <position position="452"/>
    </location>
</feature>
<accession>A0ABN9XC00</accession>
<dbReference type="EMBL" id="CAUYUJ010020281">
    <property type="protein sequence ID" value="CAK0897082.1"/>
    <property type="molecule type" value="Genomic_DNA"/>
</dbReference>
<feature type="non-terminal residue" evidence="1">
    <location>
        <position position="1"/>
    </location>
</feature>
<evidence type="ECO:0000313" key="2">
    <source>
        <dbReference type="Proteomes" id="UP001189429"/>
    </source>
</evidence>
<sequence>ARGDQAALDRGYARFCKLFEDEMIGIHGIDKSDAHKYRGRAKGMKTKIYPAVSVSGGAYPVSSAKGRAWRKWSIHIQELSYLVRKGVPLDRPDARSVFLHVLQGPAALRADPFWQECAVSETDLFCLDFCGLVQLCAKAKRNAERLEKQFHSDRGKAWRSWVQASLGNGAGLAHKFTKVPLGWVPSNPKGGPPKGPMGRIDDLMEEWARIWSPKPSMKDLPDPISLLTEKISESSEEPMVLATSDQIRKCSRKFKARTAIGADRTHPRDFEILSDGALECVAALWFWMESLGKLPEVLATILIAMIPKDEEASVLVDMTKCYEKVVHFFLALAAIKHGFPLYRLRYLLCLYRGQRVLQVGRVCSELVACIQAILAGCTFATTLLKCLLLDPLDQVVSKFPSVRIYNVVDDITCGATGKARAVARTAADATFTLRSNLEKLGFLISPTKGLIT</sequence>
<keyword evidence="2" id="KW-1185">Reference proteome</keyword>
<dbReference type="Proteomes" id="UP001189429">
    <property type="component" value="Unassembled WGS sequence"/>
</dbReference>
<evidence type="ECO:0008006" key="3">
    <source>
        <dbReference type="Google" id="ProtNLM"/>
    </source>
</evidence>
<protein>
    <recommendedName>
        <fullName evidence="3">Reverse transcriptase domain-containing protein</fullName>
    </recommendedName>
</protein>
<name>A0ABN9XC00_9DINO</name>
<gene>
    <name evidence="1" type="ORF">PCOR1329_LOCUS75364</name>
</gene>
<proteinExistence type="predicted"/>
<comment type="caution">
    <text evidence="1">The sequence shown here is derived from an EMBL/GenBank/DDBJ whole genome shotgun (WGS) entry which is preliminary data.</text>
</comment>
<organism evidence="1 2">
    <name type="scientific">Prorocentrum cordatum</name>
    <dbReference type="NCBI Taxonomy" id="2364126"/>
    <lineage>
        <taxon>Eukaryota</taxon>
        <taxon>Sar</taxon>
        <taxon>Alveolata</taxon>
        <taxon>Dinophyceae</taxon>
        <taxon>Prorocentrales</taxon>
        <taxon>Prorocentraceae</taxon>
        <taxon>Prorocentrum</taxon>
    </lineage>
</organism>
<evidence type="ECO:0000313" key="1">
    <source>
        <dbReference type="EMBL" id="CAK0897082.1"/>
    </source>
</evidence>